<name>A0AAD7D7R5_MYCRO</name>
<accession>A0AAD7D7R5</accession>
<dbReference type="AlphaFoldDB" id="A0AAD7D7R5"/>
<reference evidence="1" key="1">
    <citation type="submission" date="2023-03" db="EMBL/GenBank/DDBJ databases">
        <title>Massive genome expansion in bonnet fungi (Mycena s.s.) driven by repeated elements and novel gene families across ecological guilds.</title>
        <authorList>
            <consortium name="Lawrence Berkeley National Laboratory"/>
            <person name="Harder C.B."/>
            <person name="Miyauchi S."/>
            <person name="Viragh M."/>
            <person name="Kuo A."/>
            <person name="Thoen E."/>
            <person name="Andreopoulos B."/>
            <person name="Lu D."/>
            <person name="Skrede I."/>
            <person name="Drula E."/>
            <person name="Henrissat B."/>
            <person name="Morin E."/>
            <person name="Kohler A."/>
            <person name="Barry K."/>
            <person name="LaButti K."/>
            <person name="Morin E."/>
            <person name="Salamov A."/>
            <person name="Lipzen A."/>
            <person name="Mereny Z."/>
            <person name="Hegedus B."/>
            <person name="Baldrian P."/>
            <person name="Stursova M."/>
            <person name="Weitz H."/>
            <person name="Taylor A."/>
            <person name="Grigoriev I.V."/>
            <person name="Nagy L.G."/>
            <person name="Martin F."/>
            <person name="Kauserud H."/>
        </authorList>
    </citation>
    <scope>NUCLEOTIDE SEQUENCE</scope>
    <source>
        <strain evidence="1">CBHHK067</strain>
    </source>
</reference>
<evidence type="ECO:0000313" key="2">
    <source>
        <dbReference type="Proteomes" id="UP001221757"/>
    </source>
</evidence>
<dbReference type="Proteomes" id="UP001221757">
    <property type="component" value="Unassembled WGS sequence"/>
</dbReference>
<protein>
    <submittedName>
        <fullName evidence="1">Uncharacterized protein</fullName>
    </submittedName>
</protein>
<dbReference type="EMBL" id="JARKIE010000109">
    <property type="protein sequence ID" value="KAJ7683309.1"/>
    <property type="molecule type" value="Genomic_DNA"/>
</dbReference>
<proteinExistence type="predicted"/>
<evidence type="ECO:0000313" key="1">
    <source>
        <dbReference type="EMBL" id="KAJ7683309.1"/>
    </source>
</evidence>
<gene>
    <name evidence="1" type="ORF">B0H17DRAFT_1137797</name>
</gene>
<organism evidence="1 2">
    <name type="scientific">Mycena rosella</name>
    <name type="common">Pink bonnet</name>
    <name type="synonym">Agaricus rosellus</name>
    <dbReference type="NCBI Taxonomy" id="1033263"/>
    <lineage>
        <taxon>Eukaryota</taxon>
        <taxon>Fungi</taxon>
        <taxon>Dikarya</taxon>
        <taxon>Basidiomycota</taxon>
        <taxon>Agaricomycotina</taxon>
        <taxon>Agaricomycetes</taxon>
        <taxon>Agaricomycetidae</taxon>
        <taxon>Agaricales</taxon>
        <taxon>Marasmiineae</taxon>
        <taxon>Mycenaceae</taxon>
        <taxon>Mycena</taxon>
    </lineage>
</organism>
<comment type="caution">
    <text evidence="1">The sequence shown here is derived from an EMBL/GenBank/DDBJ whole genome shotgun (WGS) entry which is preliminary data.</text>
</comment>
<keyword evidence="2" id="KW-1185">Reference proteome</keyword>
<sequence length="138" mass="14926">MGIKSYQIRMTTGIAVYPATLPPSIRAPPSPSDRQGAIYGFEIPKGHQIIGCAAGPGEMEVVVGTTVPGTAAEVVGLPDSALCREIWYVCRFVCGAAVKLGAERIIHLHYKGSDRAWLKPVECDFCDVKHCEKFDYDG</sequence>